<comment type="subcellular location">
    <subcellularLocation>
        <location evidence="1">Membrane</location>
        <topology evidence="1">Single-pass membrane protein</topology>
    </subcellularLocation>
</comment>
<gene>
    <name evidence="7" type="ORF">WMO26_03175</name>
</gene>
<evidence type="ECO:0000256" key="4">
    <source>
        <dbReference type="ARBA" id="ARBA00022989"/>
    </source>
</evidence>
<dbReference type="PRINTS" id="PR00813">
    <property type="entry name" value="BCTERIALGSPG"/>
</dbReference>
<dbReference type="Proteomes" id="UP001489509">
    <property type="component" value="Unassembled WGS sequence"/>
</dbReference>
<dbReference type="SUPFAM" id="SSF54523">
    <property type="entry name" value="Pili subunits"/>
    <property type="match status" value="1"/>
</dbReference>
<name>A0ABV1DXP4_9FIRM</name>
<keyword evidence="3 6" id="KW-0812">Transmembrane</keyword>
<dbReference type="Pfam" id="PF07963">
    <property type="entry name" value="N_methyl"/>
    <property type="match status" value="1"/>
</dbReference>
<reference evidence="7 8" key="1">
    <citation type="submission" date="2024-03" db="EMBL/GenBank/DDBJ databases">
        <title>Human intestinal bacterial collection.</title>
        <authorList>
            <person name="Pauvert C."/>
            <person name="Hitch T.C.A."/>
            <person name="Clavel T."/>
        </authorList>
    </citation>
    <scope>NUCLEOTIDE SEQUENCE [LARGE SCALE GENOMIC DNA]</scope>
    <source>
        <strain evidence="7 8">CLA-JM-H44</strain>
    </source>
</reference>
<evidence type="ECO:0000256" key="5">
    <source>
        <dbReference type="ARBA" id="ARBA00023136"/>
    </source>
</evidence>
<feature type="transmembrane region" description="Helical" evidence="6">
    <location>
        <begin position="12"/>
        <end position="37"/>
    </location>
</feature>
<dbReference type="PANTHER" id="PTHR30093:SF44">
    <property type="entry name" value="TYPE II SECRETION SYSTEM CORE PROTEIN G"/>
    <property type="match status" value="1"/>
</dbReference>
<keyword evidence="4 6" id="KW-1133">Transmembrane helix</keyword>
<dbReference type="PANTHER" id="PTHR30093">
    <property type="entry name" value="GENERAL SECRETION PATHWAY PROTEIN G"/>
    <property type="match status" value="1"/>
</dbReference>
<evidence type="ECO:0000256" key="1">
    <source>
        <dbReference type="ARBA" id="ARBA00004167"/>
    </source>
</evidence>
<accession>A0ABV1DXP4</accession>
<keyword evidence="2" id="KW-0488">Methylation</keyword>
<dbReference type="EMBL" id="JBBMFD010000003">
    <property type="protein sequence ID" value="MEQ2439824.1"/>
    <property type="molecule type" value="Genomic_DNA"/>
</dbReference>
<sequence length="145" mass="15278">MKLFLKKRGKKGFTLVELVIVIAILAILAAVAIPTVIGVISSANESTDAANARAIEAAVKLYVADQEKKGNEITDFATLTADQYKTALNDSGITSMEIKQGGKEFYFNTTTERCTVEDANTLTGTAVTDFASIKFGAGGSTTSST</sequence>
<organism evidence="7 8">
    <name type="scientific">Solibaculum intestinale</name>
    <dbReference type="NCBI Taxonomy" id="3133165"/>
    <lineage>
        <taxon>Bacteria</taxon>
        <taxon>Bacillati</taxon>
        <taxon>Bacillota</taxon>
        <taxon>Clostridia</taxon>
        <taxon>Eubacteriales</taxon>
        <taxon>Oscillospiraceae</taxon>
        <taxon>Solibaculum</taxon>
    </lineage>
</organism>
<dbReference type="Gene3D" id="3.30.700.10">
    <property type="entry name" value="Glycoprotein, Type 4 Pilin"/>
    <property type="match status" value="1"/>
</dbReference>
<evidence type="ECO:0000256" key="2">
    <source>
        <dbReference type="ARBA" id="ARBA00022481"/>
    </source>
</evidence>
<evidence type="ECO:0000313" key="8">
    <source>
        <dbReference type="Proteomes" id="UP001489509"/>
    </source>
</evidence>
<dbReference type="RefSeq" id="WP_349218090.1">
    <property type="nucleotide sequence ID" value="NZ_JBBMFD010000003.1"/>
</dbReference>
<dbReference type="PROSITE" id="PS00409">
    <property type="entry name" value="PROKAR_NTER_METHYL"/>
    <property type="match status" value="1"/>
</dbReference>
<evidence type="ECO:0000256" key="3">
    <source>
        <dbReference type="ARBA" id="ARBA00022692"/>
    </source>
</evidence>
<dbReference type="InterPro" id="IPR012902">
    <property type="entry name" value="N_methyl_site"/>
</dbReference>
<evidence type="ECO:0000313" key="7">
    <source>
        <dbReference type="EMBL" id="MEQ2439824.1"/>
    </source>
</evidence>
<dbReference type="NCBIfam" id="TIGR02532">
    <property type="entry name" value="IV_pilin_GFxxxE"/>
    <property type="match status" value="1"/>
</dbReference>
<keyword evidence="5 6" id="KW-0472">Membrane</keyword>
<comment type="caution">
    <text evidence="7">The sequence shown here is derived from an EMBL/GenBank/DDBJ whole genome shotgun (WGS) entry which is preliminary data.</text>
</comment>
<protein>
    <submittedName>
        <fullName evidence="7">Prepilin-type N-terminal cleavage/methylation domain-containing protein</fullName>
    </submittedName>
</protein>
<evidence type="ECO:0000256" key="6">
    <source>
        <dbReference type="SAM" id="Phobius"/>
    </source>
</evidence>
<dbReference type="InterPro" id="IPR045584">
    <property type="entry name" value="Pilin-like"/>
</dbReference>
<keyword evidence="8" id="KW-1185">Reference proteome</keyword>
<dbReference type="InterPro" id="IPR000983">
    <property type="entry name" value="Bac_GSPG_pilin"/>
</dbReference>
<proteinExistence type="predicted"/>